<organism evidence="2 3">
    <name type="scientific">Stenotrophomonas maltophilia</name>
    <name type="common">Pseudomonas maltophilia</name>
    <name type="synonym">Xanthomonas maltophilia</name>
    <dbReference type="NCBI Taxonomy" id="40324"/>
    <lineage>
        <taxon>Bacteria</taxon>
        <taxon>Pseudomonadati</taxon>
        <taxon>Pseudomonadota</taxon>
        <taxon>Gammaproteobacteria</taxon>
        <taxon>Lysobacterales</taxon>
        <taxon>Lysobacteraceae</taxon>
        <taxon>Stenotrophomonas</taxon>
        <taxon>Stenotrophomonas maltophilia group</taxon>
    </lineage>
</organism>
<dbReference type="Proteomes" id="UP000092125">
    <property type="component" value="Unassembled WGS sequence"/>
</dbReference>
<evidence type="ECO:0000256" key="1">
    <source>
        <dbReference type="SAM" id="MobiDB-lite"/>
    </source>
</evidence>
<sequence>MYPPGENGIDGVYSHPDPPPDYVITEAKYNTGRLGGPYRDGTRQMDSEWINERLDSKVGVVEARRMRDAMNQGRVESILIRVAEDGTTQSYKLGMDGRVIGPSSF</sequence>
<reference evidence="2 3" key="1">
    <citation type="submission" date="2016-05" db="EMBL/GenBank/DDBJ databases">
        <title>Draft Genome Sequences of Stenotrophomonas maltophilia Strains Sm32COP, Sm41DVV, Sm46PAILV, SmF3, SmF22, SmSOFb1 and SmCVFa1, Isolated from Different Manures, in France.</title>
        <authorList>
            <person name="Nazaret S."/>
            <person name="Bodilis J."/>
        </authorList>
    </citation>
    <scope>NUCLEOTIDE SEQUENCE [LARGE SCALE GENOMIC DNA]</scope>
    <source>
        <strain evidence="2 3">Sm41DVV</strain>
    </source>
</reference>
<accession>A0AAP7GVU5</accession>
<gene>
    <name evidence="2" type="ORF">A9K56_00995</name>
</gene>
<proteinExistence type="predicted"/>
<dbReference type="EMBL" id="LYVI01000001">
    <property type="protein sequence ID" value="OBU63688.1"/>
    <property type="molecule type" value="Genomic_DNA"/>
</dbReference>
<comment type="caution">
    <text evidence="2">The sequence shown here is derived from an EMBL/GenBank/DDBJ whole genome shotgun (WGS) entry which is preliminary data.</text>
</comment>
<evidence type="ECO:0000313" key="3">
    <source>
        <dbReference type="Proteomes" id="UP000092125"/>
    </source>
</evidence>
<evidence type="ECO:0008006" key="4">
    <source>
        <dbReference type="Google" id="ProtNLM"/>
    </source>
</evidence>
<name>A0AAP7GVU5_STEMA</name>
<dbReference type="AlphaFoldDB" id="A0AAP7GVU5"/>
<protein>
    <recommendedName>
        <fullName evidence="4">Cytosolic protein</fullName>
    </recommendedName>
</protein>
<feature type="region of interest" description="Disordered" evidence="1">
    <location>
        <begin position="1"/>
        <end position="20"/>
    </location>
</feature>
<evidence type="ECO:0000313" key="2">
    <source>
        <dbReference type="EMBL" id="OBU63688.1"/>
    </source>
</evidence>